<dbReference type="InterPro" id="IPR044974">
    <property type="entry name" value="Disease_R_plants"/>
</dbReference>
<dbReference type="SUPFAM" id="SSF52058">
    <property type="entry name" value="L domain-like"/>
    <property type="match status" value="1"/>
</dbReference>
<dbReference type="EMBL" id="JAGKQM010000012">
    <property type="protein sequence ID" value="KAH0899808.1"/>
    <property type="molecule type" value="Genomic_DNA"/>
</dbReference>
<accession>A0ABQ8B4Y3</accession>
<dbReference type="PANTHER" id="PTHR11017:SF274">
    <property type="entry name" value="ADP-RIBOSYL CYCLASE_CYCLIC ADP-RIBOSE HYDROLASE-RELATED"/>
    <property type="match status" value="1"/>
</dbReference>
<proteinExistence type="predicted"/>
<reference evidence="1 2" key="1">
    <citation type="submission" date="2021-05" db="EMBL/GenBank/DDBJ databases">
        <title>Genome Assembly of Synthetic Allotetraploid Brassica napus Reveals Homoeologous Exchanges between Subgenomes.</title>
        <authorList>
            <person name="Davis J.T."/>
        </authorList>
    </citation>
    <scope>NUCLEOTIDE SEQUENCE [LARGE SCALE GENOMIC DNA]</scope>
    <source>
        <strain evidence="2">cv. Da-Ae</strain>
        <tissue evidence="1">Seedling</tissue>
    </source>
</reference>
<comment type="caution">
    <text evidence="1">The sequence shown here is derived from an EMBL/GenBank/DDBJ whole genome shotgun (WGS) entry which is preliminary data.</text>
</comment>
<protein>
    <recommendedName>
        <fullName evidence="3">Disease resistance protein</fullName>
    </recommendedName>
</protein>
<evidence type="ECO:0008006" key="3">
    <source>
        <dbReference type="Google" id="ProtNLM"/>
    </source>
</evidence>
<dbReference type="Gene3D" id="3.80.10.10">
    <property type="entry name" value="Ribonuclease Inhibitor"/>
    <property type="match status" value="1"/>
</dbReference>
<dbReference type="InterPro" id="IPR032675">
    <property type="entry name" value="LRR_dom_sf"/>
</dbReference>
<evidence type="ECO:0000313" key="2">
    <source>
        <dbReference type="Proteomes" id="UP000824890"/>
    </source>
</evidence>
<dbReference type="Proteomes" id="UP000824890">
    <property type="component" value="Unassembled WGS sequence"/>
</dbReference>
<gene>
    <name evidence="1" type="ORF">HID58_049376</name>
</gene>
<dbReference type="PANTHER" id="PTHR11017">
    <property type="entry name" value="LEUCINE-RICH REPEAT-CONTAINING PROTEIN"/>
    <property type="match status" value="1"/>
</dbReference>
<keyword evidence="2" id="KW-1185">Reference proteome</keyword>
<organism evidence="1 2">
    <name type="scientific">Brassica napus</name>
    <name type="common">Rape</name>
    <dbReference type="NCBI Taxonomy" id="3708"/>
    <lineage>
        <taxon>Eukaryota</taxon>
        <taxon>Viridiplantae</taxon>
        <taxon>Streptophyta</taxon>
        <taxon>Embryophyta</taxon>
        <taxon>Tracheophyta</taxon>
        <taxon>Spermatophyta</taxon>
        <taxon>Magnoliopsida</taxon>
        <taxon>eudicotyledons</taxon>
        <taxon>Gunneridae</taxon>
        <taxon>Pentapetalae</taxon>
        <taxon>rosids</taxon>
        <taxon>malvids</taxon>
        <taxon>Brassicales</taxon>
        <taxon>Brassicaceae</taxon>
        <taxon>Brassiceae</taxon>
        <taxon>Brassica</taxon>
    </lineage>
</organism>
<evidence type="ECO:0000313" key="1">
    <source>
        <dbReference type="EMBL" id="KAH0899808.1"/>
    </source>
</evidence>
<name>A0ABQ8B4Y3_BRANA</name>
<sequence length="281" mass="31963">MLTVENVSSYTRNIEWLYLEETALEREEDSSWIENIPHLERLYWNDVPLSCMPPNFNPEYMKYLKMRGGRLKKLWGGVKSLENLSEMDLSGCESLVEIPDLSMAIGLRYLELKNCKSLVMLPSSIRNLNQLERLNMEGLDRDAQKIIIQSNPIMAVMPGGEVPMYFTHRASGSSLKIPCDVEVDACTYEMDHLMRVSTFQEHSNSLYIQTAVNSEPMAPKLELSLGLAGASPFDPCPGRESLHSEPMIIEQQNTGTSDDEDPSFSAQLLNFFTLMKYFFPL</sequence>